<name>A0A137PCP7_CONC2</name>
<evidence type="ECO:0000313" key="2">
    <source>
        <dbReference type="Proteomes" id="UP000070444"/>
    </source>
</evidence>
<sequence length="213" mass="24802">MSSLSSNTDKKLNWEVILTLTEFKTYLNKRTLIQLNLINKKFNSLLKSISFQSINLVNVLTYLDDIEVTETEYSDSEDEENLEIKKRNRERELEKARATKIYTQNFANYSNFVKKVTIQECVTKLLVSQLPSLFQNLNTLTLIDMILEYSAFTQLLQKLNLTNLSINNSLITYKPEDNTEDFEFQSSLKNLSVETWKITDSHHAKNLNSSPIR</sequence>
<protein>
    <submittedName>
        <fullName evidence="1">Uncharacterized protein</fullName>
    </submittedName>
</protein>
<gene>
    <name evidence="1" type="ORF">CONCODRAFT_15941</name>
</gene>
<evidence type="ECO:0000313" key="1">
    <source>
        <dbReference type="EMBL" id="KXN72763.1"/>
    </source>
</evidence>
<dbReference type="EMBL" id="KQ964447">
    <property type="protein sequence ID" value="KXN72763.1"/>
    <property type="molecule type" value="Genomic_DNA"/>
</dbReference>
<dbReference type="AlphaFoldDB" id="A0A137PCP7"/>
<organism evidence="1 2">
    <name type="scientific">Conidiobolus coronatus (strain ATCC 28846 / CBS 209.66 / NRRL 28638)</name>
    <name type="common">Delacroixia coronata</name>
    <dbReference type="NCBI Taxonomy" id="796925"/>
    <lineage>
        <taxon>Eukaryota</taxon>
        <taxon>Fungi</taxon>
        <taxon>Fungi incertae sedis</taxon>
        <taxon>Zoopagomycota</taxon>
        <taxon>Entomophthoromycotina</taxon>
        <taxon>Entomophthoromycetes</taxon>
        <taxon>Entomophthorales</taxon>
        <taxon>Ancylistaceae</taxon>
        <taxon>Conidiobolus</taxon>
    </lineage>
</organism>
<dbReference type="Proteomes" id="UP000070444">
    <property type="component" value="Unassembled WGS sequence"/>
</dbReference>
<proteinExistence type="predicted"/>
<keyword evidence="2" id="KW-1185">Reference proteome</keyword>
<reference evidence="1 2" key="1">
    <citation type="journal article" date="2015" name="Genome Biol. Evol.">
        <title>Phylogenomic analyses indicate that early fungi evolved digesting cell walls of algal ancestors of land plants.</title>
        <authorList>
            <person name="Chang Y."/>
            <person name="Wang S."/>
            <person name="Sekimoto S."/>
            <person name="Aerts A.L."/>
            <person name="Choi C."/>
            <person name="Clum A."/>
            <person name="LaButti K.M."/>
            <person name="Lindquist E.A."/>
            <person name="Yee Ngan C."/>
            <person name="Ohm R.A."/>
            <person name="Salamov A.A."/>
            <person name="Grigoriev I.V."/>
            <person name="Spatafora J.W."/>
            <person name="Berbee M.L."/>
        </authorList>
    </citation>
    <scope>NUCLEOTIDE SEQUENCE [LARGE SCALE GENOMIC DNA]</scope>
    <source>
        <strain evidence="1 2">NRRL 28638</strain>
    </source>
</reference>
<accession>A0A137PCP7</accession>